<dbReference type="EMBL" id="JAFMYU010000030">
    <property type="protein sequence ID" value="MBO0934343.1"/>
    <property type="molecule type" value="Genomic_DNA"/>
</dbReference>
<reference evidence="1 2" key="1">
    <citation type="submission" date="2021-03" db="EMBL/GenBank/DDBJ databases">
        <title>Fibrella sp. HMF5036 genome sequencing and assembly.</title>
        <authorList>
            <person name="Kang H."/>
            <person name="Kim H."/>
            <person name="Bae S."/>
            <person name="Joh K."/>
        </authorList>
    </citation>
    <scope>NUCLEOTIDE SEQUENCE [LARGE SCALE GENOMIC DNA]</scope>
    <source>
        <strain evidence="1 2">HMF5036</strain>
    </source>
</reference>
<sequence>MTTKSQHPLSNLQLELLKTFSRNVPDEDLLAIRKMLTQYFAQKAAAVADEVWESEGFSKETVTAWRKAHLRTPYKHTTSGSAE</sequence>
<protein>
    <submittedName>
        <fullName evidence="1">Uncharacterized protein</fullName>
    </submittedName>
</protein>
<dbReference type="Proteomes" id="UP000664795">
    <property type="component" value="Unassembled WGS sequence"/>
</dbReference>
<gene>
    <name evidence="1" type="ORF">J2I48_25265</name>
</gene>
<dbReference type="AlphaFoldDB" id="A0A939K2A2"/>
<accession>A0A939K2A2</accession>
<proteinExistence type="predicted"/>
<comment type="caution">
    <text evidence="1">The sequence shown here is derived from an EMBL/GenBank/DDBJ whole genome shotgun (WGS) entry which is preliminary data.</text>
</comment>
<evidence type="ECO:0000313" key="2">
    <source>
        <dbReference type="Proteomes" id="UP000664795"/>
    </source>
</evidence>
<evidence type="ECO:0000313" key="1">
    <source>
        <dbReference type="EMBL" id="MBO0934343.1"/>
    </source>
</evidence>
<dbReference type="RefSeq" id="WP_207338307.1">
    <property type="nucleotide sequence ID" value="NZ_JAFMYU010000030.1"/>
</dbReference>
<name>A0A939K2A2_9BACT</name>
<organism evidence="1 2">
    <name type="scientific">Fibrella aquatilis</name>
    <dbReference type="NCBI Taxonomy" id="2817059"/>
    <lineage>
        <taxon>Bacteria</taxon>
        <taxon>Pseudomonadati</taxon>
        <taxon>Bacteroidota</taxon>
        <taxon>Cytophagia</taxon>
        <taxon>Cytophagales</taxon>
        <taxon>Spirosomataceae</taxon>
        <taxon>Fibrella</taxon>
    </lineage>
</organism>
<keyword evidence="2" id="KW-1185">Reference proteome</keyword>